<reference evidence="1" key="1">
    <citation type="submission" date="2018-05" db="EMBL/GenBank/DDBJ databases">
        <authorList>
            <person name="Lanie J.A."/>
            <person name="Ng W.-L."/>
            <person name="Kazmierczak K.M."/>
            <person name="Andrzejewski T.M."/>
            <person name="Davidsen T.M."/>
            <person name="Wayne K.J."/>
            <person name="Tettelin H."/>
            <person name="Glass J.I."/>
            <person name="Rusch D."/>
            <person name="Podicherti R."/>
            <person name="Tsui H.-C.T."/>
            <person name="Winkler M.E."/>
        </authorList>
    </citation>
    <scope>NUCLEOTIDE SEQUENCE</scope>
</reference>
<proteinExistence type="predicted"/>
<dbReference type="InterPro" id="IPR024453">
    <property type="entry name" value="Peptidase_C92"/>
</dbReference>
<protein>
    <submittedName>
        <fullName evidence="1">Uncharacterized protein</fullName>
    </submittedName>
</protein>
<name>A0A381P2J9_9ZZZZ</name>
<gene>
    <name evidence="1" type="ORF">METZ01_LOCUS12747</name>
</gene>
<dbReference type="Pfam" id="PF05708">
    <property type="entry name" value="Peptidase_C92"/>
    <property type="match status" value="1"/>
</dbReference>
<dbReference type="Gene3D" id="3.90.1720.10">
    <property type="entry name" value="endopeptidase domain like (from Nostoc punctiforme)"/>
    <property type="match status" value="1"/>
</dbReference>
<dbReference type="EMBL" id="UINC01000706">
    <property type="protein sequence ID" value="SUZ59893.1"/>
    <property type="molecule type" value="Genomic_DNA"/>
</dbReference>
<sequence length="492" mass="57112">MIARFPRRLVSFTFALMFLLDAISAQRWTPEDDFNHIKTFVGVLNKTVTELSKIKPINKDNNEYFTNKQYDEIEALYFRYTLCTRSLVDIVNAYKDFSNQSKYKKNNVQAFILGYCATLTIYKYSAELILYTANNQLLIDKLNEEYPRTEIKGGGLDYIISNITNPDYLNSLDIAHEFYQRQINENKNLYDTSEFSSIITELIKITTELSYGYDIHKKTILDQYTILPLEAADIMQVTTIEETVNEMIDAAGSQLKAIQEFLFTLTADVRMPLIDGIKFSRRQKKMVKRSLKPGDIILTFSSGYLSNIFLPGYFKHVLTYTGIQNKKKNEYLRDIRMKPSQEKLIKPDHNIIEANSDGVRTTHIENYLNGYANRMIVFRPSLSDDDIQTIMSNLYSYLGMDYDFDFDLENGEKQTCTEIIYRSYNGIGNIKMDLKEIFGTTTLSGDHLLEYFMNDEKTKLIFLAVENENRPTRAKILTDEDAILYLKQNAQN</sequence>
<evidence type="ECO:0000313" key="1">
    <source>
        <dbReference type="EMBL" id="SUZ59893.1"/>
    </source>
</evidence>
<dbReference type="SUPFAM" id="SSF54001">
    <property type="entry name" value="Cysteine proteinases"/>
    <property type="match status" value="1"/>
</dbReference>
<accession>A0A381P2J9</accession>
<dbReference type="InterPro" id="IPR038765">
    <property type="entry name" value="Papain-like_cys_pep_sf"/>
</dbReference>
<organism evidence="1">
    <name type="scientific">marine metagenome</name>
    <dbReference type="NCBI Taxonomy" id="408172"/>
    <lineage>
        <taxon>unclassified sequences</taxon>
        <taxon>metagenomes</taxon>
        <taxon>ecological metagenomes</taxon>
    </lineage>
</organism>
<dbReference type="AlphaFoldDB" id="A0A381P2J9"/>